<evidence type="ECO:0000313" key="2">
    <source>
        <dbReference type="EMBL" id="KAK9000844.1"/>
    </source>
</evidence>
<organism evidence="2 3">
    <name type="scientific">Hibiscus sabdariffa</name>
    <name type="common">roselle</name>
    <dbReference type="NCBI Taxonomy" id="183260"/>
    <lineage>
        <taxon>Eukaryota</taxon>
        <taxon>Viridiplantae</taxon>
        <taxon>Streptophyta</taxon>
        <taxon>Embryophyta</taxon>
        <taxon>Tracheophyta</taxon>
        <taxon>Spermatophyta</taxon>
        <taxon>Magnoliopsida</taxon>
        <taxon>eudicotyledons</taxon>
        <taxon>Gunneridae</taxon>
        <taxon>Pentapetalae</taxon>
        <taxon>rosids</taxon>
        <taxon>malvids</taxon>
        <taxon>Malvales</taxon>
        <taxon>Malvaceae</taxon>
        <taxon>Malvoideae</taxon>
        <taxon>Hibiscus</taxon>
    </lineage>
</organism>
<keyword evidence="3" id="KW-1185">Reference proteome</keyword>
<gene>
    <name evidence="2" type="ORF">V6N11_081328</name>
</gene>
<dbReference type="Proteomes" id="UP001396334">
    <property type="component" value="Unassembled WGS sequence"/>
</dbReference>
<proteinExistence type="predicted"/>
<feature type="compositionally biased region" description="Polar residues" evidence="1">
    <location>
        <begin position="166"/>
        <end position="176"/>
    </location>
</feature>
<dbReference type="EMBL" id="JBBPBN010000037">
    <property type="protein sequence ID" value="KAK9000844.1"/>
    <property type="molecule type" value="Genomic_DNA"/>
</dbReference>
<name>A0ABR2QJP8_9ROSI</name>
<sequence>MEESKSNSLSMLPVPTLLDFMINNLTLLGVAASNARLPASSFKSTPLNVFTNTSVTTQCEHVQPVLNRSEEVTHVLGSLNGDALPHSNVPKAGIESEPTMANNFQECASTRSEADATCSTNHGSTCVDGRVDTTVNSVDDVICSPETVSDDDDENISAHYNHEQSQHGLQPTNSIHNGDDEAISSGAASEQFQPANLGDASQPTNSLNLHPMLT</sequence>
<feature type="region of interest" description="Disordered" evidence="1">
    <location>
        <begin position="194"/>
        <end position="214"/>
    </location>
</feature>
<evidence type="ECO:0000313" key="3">
    <source>
        <dbReference type="Proteomes" id="UP001396334"/>
    </source>
</evidence>
<feature type="compositionally biased region" description="Polar residues" evidence="1">
    <location>
        <begin position="194"/>
        <end position="208"/>
    </location>
</feature>
<comment type="caution">
    <text evidence="2">The sequence shown here is derived from an EMBL/GenBank/DDBJ whole genome shotgun (WGS) entry which is preliminary data.</text>
</comment>
<feature type="region of interest" description="Disordered" evidence="1">
    <location>
        <begin position="161"/>
        <end position="182"/>
    </location>
</feature>
<accession>A0ABR2QJP8</accession>
<evidence type="ECO:0000256" key="1">
    <source>
        <dbReference type="SAM" id="MobiDB-lite"/>
    </source>
</evidence>
<reference evidence="2 3" key="1">
    <citation type="journal article" date="2024" name="G3 (Bethesda)">
        <title>Genome assembly of Hibiscus sabdariffa L. provides insights into metabolisms of medicinal natural products.</title>
        <authorList>
            <person name="Kim T."/>
        </authorList>
    </citation>
    <scope>NUCLEOTIDE SEQUENCE [LARGE SCALE GENOMIC DNA]</scope>
    <source>
        <strain evidence="2">TK-2024</strain>
        <tissue evidence="2">Old leaves</tissue>
    </source>
</reference>
<protein>
    <submittedName>
        <fullName evidence="2">Uncharacterized protein</fullName>
    </submittedName>
</protein>